<dbReference type="AlphaFoldDB" id="A0A0L0W611"/>
<organism evidence="2 3">
    <name type="scientific">Gottschalkia purinilytica</name>
    <name type="common">Clostridium purinilyticum</name>
    <dbReference type="NCBI Taxonomy" id="1503"/>
    <lineage>
        <taxon>Bacteria</taxon>
        <taxon>Bacillati</taxon>
        <taxon>Bacillota</taxon>
        <taxon>Tissierellia</taxon>
        <taxon>Tissierellales</taxon>
        <taxon>Gottschalkiaceae</taxon>
        <taxon>Gottschalkia</taxon>
    </lineage>
</organism>
<dbReference type="Pfam" id="PF01527">
    <property type="entry name" value="HTH_Tnp_1"/>
    <property type="match status" value="1"/>
</dbReference>
<keyword evidence="3" id="KW-1185">Reference proteome</keyword>
<feature type="coiled-coil region" evidence="1">
    <location>
        <begin position="61"/>
        <end position="95"/>
    </location>
</feature>
<sequence length="109" mass="12903">MSRRSYDRQFKMAAVKLVLEDNMSASEVAKELSIHYNSLYRWISEYEEYGESAFPGHGSALYNSQYEIKKLKRENEELRAELELLKKYRTFLKKKMCKIPISQGKPEQV</sequence>
<dbReference type="GO" id="GO:0004803">
    <property type="term" value="F:transposase activity"/>
    <property type="evidence" value="ECO:0007669"/>
    <property type="project" value="InterPro"/>
</dbReference>
<dbReference type="PATRIC" id="fig|1503.3.peg.2792"/>
<evidence type="ECO:0000313" key="3">
    <source>
        <dbReference type="Proteomes" id="UP000037267"/>
    </source>
</evidence>
<reference evidence="3" key="1">
    <citation type="submission" date="2015-07" db="EMBL/GenBank/DDBJ databases">
        <title>Draft genome sequence of the purine-degrading Gottschalkia purinilyticum DSM 1384 (formerly Clostridium purinilyticum).</title>
        <authorList>
            <person name="Poehlein A."/>
            <person name="Schiel-Bengelsdorf B."/>
            <person name="Bengelsdorf F.R."/>
            <person name="Daniel R."/>
            <person name="Duerre P."/>
        </authorList>
    </citation>
    <scope>NUCLEOTIDE SEQUENCE [LARGE SCALE GENOMIC DNA]</scope>
    <source>
        <strain evidence="3">DSM 1384</strain>
    </source>
</reference>
<evidence type="ECO:0000313" key="2">
    <source>
        <dbReference type="EMBL" id="KNF06936.1"/>
    </source>
</evidence>
<dbReference type="PANTHER" id="PTHR33215:SF13">
    <property type="entry name" value="PROTEIN DISTAL ANTENNA"/>
    <property type="match status" value="1"/>
</dbReference>
<gene>
    <name evidence="2" type="ORF">CLPU_60c00020</name>
</gene>
<protein>
    <submittedName>
        <fullName evidence="2">Transposase</fullName>
    </submittedName>
</protein>
<comment type="caution">
    <text evidence="2">The sequence shown here is derived from an EMBL/GenBank/DDBJ whole genome shotgun (WGS) entry which is preliminary data.</text>
</comment>
<dbReference type="OrthoDB" id="1663931at2"/>
<dbReference type="InterPro" id="IPR009057">
    <property type="entry name" value="Homeodomain-like_sf"/>
</dbReference>
<dbReference type="InterPro" id="IPR051839">
    <property type="entry name" value="RD_transcriptional_regulator"/>
</dbReference>
<keyword evidence="1" id="KW-0175">Coiled coil</keyword>
<dbReference type="RefSeq" id="WP_050379152.1">
    <property type="nucleotide sequence ID" value="NZ_LGSS01000060.1"/>
</dbReference>
<accession>A0A0L0W611</accession>
<proteinExistence type="predicted"/>
<dbReference type="Proteomes" id="UP000037267">
    <property type="component" value="Unassembled WGS sequence"/>
</dbReference>
<dbReference type="STRING" id="1503.CLPU_60c00020"/>
<dbReference type="GO" id="GO:0006313">
    <property type="term" value="P:DNA transposition"/>
    <property type="evidence" value="ECO:0007669"/>
    <property type="project" value="InterPro"/>
</dbReference>
<dbReference type="PANTHER" id="PTHR33215">
    <property type="entry name" value="PROTEIN DISTAL ANTENNA"/>
    <property type="match status" value="1"/>
</dbReference>
<name>A0A0L0W611_GOTPU</name>
<dbReference type="Gene3D" id="1.10.10.60">
    <property type="entry name" value="Homeodomain-like"/>
    <property type="match status" value="1"/>
</dbReference>
<dbReference type="GO" id="GO:0003677">
    <property type="term" value="F:DNA binding"/>
    <property type="evidence" value="ECO:0007669"/>
    <property type="project" value="InterPro"/>
</dbReference>
<evidence type="ECO:0000256" key="1">
    <source>
        <dbReference type="SAM" id="Coils"/>
    </source>
</evidence>
<dbReference type="EMBL" id="LGSS01000060">
    <property type="protein sequence ID" value="KNF06936.1"/>
    <property type="molecule type" value="Genomic_DNA"/>
</dbReference>
<dbReference type="SUPFAM" id="SSF46689">
    <property type="entry name" value="Homeodomain-like"/>
    <property type="match status" value="1"/>
</dbReference>
<dbReference type="InterPro" id="IPR002514">
    <property type="entry name" value="Transposase_8"/>
</dbReference>